<proteinExistence type="predicted"/>
<keyword evidence="1" id="KW-0805">Transcription regulation</keyword>
<organism evidence="7">
    <name type="scientific">Physcomitrium patens</name>
    <name type="common">Spreading-leaved earth moss</name>
    <name type="synonym">Physcomitrella patens</name>
    <dbReference type="NCBI Taxonomy" id="3218"/>
    <lineage>
        <taxon>Eukaryota</taxon>
        <taxon>Viridiplantae</taxon>
        <taxon>Streptophyta</taxon>
        <taxon>Embryophyta</taxon>
        <taxon>Bryophyta</taxon>
        <taxon>Bryophytina</taxon>
        <taxon>Bryopsida</taxon>
        <taxon>Funariidae</taxon>
        <taxon>Funariales</taxon>
        <taxon>Funariaceae</taxon>
        <taxon>Physcomitrium</taxon>
    </lineage>
</organism>
<gene>
    <name evidence="8" type="primary">LOC112294186</name>
    <name evidence="7" type="ORF">PHYPA_022159</name>
</gene>
<dbReference type="AlphaFoldDB" id="A0A2K1J456"/>
<evidence type="ECO:0000256" key="3">
    <source>
        <dbReference type="ARBA" id="ARBA00023163"/>
    </source>
</evidence>
<reference evidence="8" key="3">
    <citation type="submission" date="2020-12" db="UniProtKB">
        <authorList>
            <consortium name="EnsemblPlants"/>
        </authorList>
    </citation>
    <scope>IDENTIFICATION</scope>
</reference>
<feature type="region of interest" description="Disordered" evidence="5">
    <location>
        <begin position="44"/>
        <end position="69"/>
    </location>
</feature>
<keyword evidence="9" id="KW-1185">Reference proteome</keyword>
<dbReference type="CDD" id="cd10017">
    <property type="entry name" value="B3_DNA"/>
    <property type="match status" value="1"/>
</dbReference>
<dbReference type="Proteomes" id="UP000006727">
    <property type="component" value="Chromosome 17"/>
</dbReference>
<evidence type="ECO:0000256" key="2">
    <source>
        <dbReference type="ARBA" id="ARBA00023125"/>
    </source>
</evidence>
<keyword evidence="3" id="KW-0804">Transcription</keyword>
<dbReference type="PANTHER" id="PTHR31391">
    <property type="entry name" value="B3 DOMAIN-CONTAINING PROTEIN OS11G0197600-RELATED"/>
    <property type="match status" value="1"/>
</dbReference>
<feature type="compositionally biased region" description="Polar residues" evidence="5">
    <location>
        <begin position="260"/>
        <end position="270"/>
    </location>
</feature>
<dbReference type="GeneID" id="112294186"/>
<accession>A0A2K1J456</accession>
<dbReference type="InterPro" id="IPR044837">
    <property type="entry name" value="REM16-like"/>
</dbReference>
<protein>
    <recommendedName>
        <fullName evidence="6">TF-B3 domain-containing protein</fullName>
    </recommendedName>
</protein>
<dbReference type="PANTHER" id="PTHR31391:SF4">
    <property type="entry name" value="B3 DOMAIN-CONTAINING PROTEIN OS03G0184500"/>
    <property type="match status" value="1"/>
</dbReference>
<name>A0A2K1J456_PHYPA</name>
<keyword evidence="2" id="KW-0238">DNA-binding</keyword>
<feature type="region of interest" description="Disordered" evidence="5">
    <location>
        <begin position="232"/>
        <end position="337"/>
    </location>
</feature>
<keyword evidence="4" id="KW-0539">Nucleus</keyword>
<dbReference type="Gramene" id="Pp3c17_16150V3.2">
    <property type="protein sequence ID" value="PAC:32905486.CDS.1"/>
    <property type="gene ID" value="Pp3c17_16150"/>
</dbReference>
<dbReference type="Gene3D" id="2.40.330.10">
    <property type="entry name" value="DNA-binding pseudobarrel domain"/>
    <property type="match status" value="1"/>
</dbReference>
<evidence type="ECO:0000313" key="8">
    <source>
        <dbReference type="EnsemblPlants" id="PAC:32905485.CDS.1"/>
    </source>
</evidence>
<dbReference type="PROSITE" id="PS50863">
    <property type="entry name" value="B3"/>
    <property type="match status" value="1"/>
</dbReference>
<dbReference type="SMART" id="SM01019">
    <property type="entry name" value="B3"/>
    <property type="match status" value="1"/>
</dbReference>
<dbReference type="SUPFAM" id="SSF101936">
    <property type="entry name" value="DNA-binding pseudobarrel domain"/>
    <property type="match status" value="1"/>
</dbReference>
<dbReference type="OrthoDB" id="1909330at2759"/>
<evidence type="ECO:0000256" key="4">
    <source>
        <dbReference type="ARBA" id="ARBA00023242"/>
    </source>
</evidence>
<reference evidence="7 9" key="2">
    <citation type="journal article" date="2018" name="Plant J.">
        <title>The Physcomitrella patens chromosome-scale assembly reveals moss genome structure and evolution.</title>
        <authorList>
            <person name="Lang D."/>
            <person name="Ullrich K.K."/>
            <person name="Murat F."/>
            <person name="Fuchs J."/>
            <person name="Jenkins J."/>
            <person name="Haas F.B."/>
            <person name="Piednoel M."/>
            <person name="Gundlach H."/>
            <person name="Van Bel M."/>
            <person name="Meyberg R."/>
            <person name="Vives C."/>
            <person name="Morata J."/>
            <person name="Symeonidi A."/>
            <person name="Hiss M."/>
            <person name="Muchero W."/>
            <person name="Kamisugi Y."/>
            <person name="Saleh O."/>
            <person name="Blanc G."/>
            <person name="Decker E.L."/>
            <person name="van Gessel N."/>
            <person name="Grimwood J."/>
            <person name="Hayes R.D."/>
            <person name="Graham S.W."/>
            <person name="Gunter L.E."/>
            <person name="McDaniel S.F."/>
            <person name="Hoernstein S.N.W."/>
            <person name="Larsson A."/>
            <person name="Li F.W."/>
            <person name="Perroud P.F."/>
            <person name="Phillips J."/>
            <person name="Ranjan P."/>
            <person name="Rokshar D.S."/>
            <person name="Rothfels C.J."/>
            <person name="Schneider L."/>
            <person name="Shu S."/>
            <person name="Stevenson D.W."/>
            <person name="Thummler F."/>
            <person name="Tillich M."/>
            <person name="Villarreal Aguilar J.C."/>
            <person name="Widiez T."/>
            <person name="Wong G.K."/>
            <person name="Wymore A."/>
            <person name="Zhang Y."/>
            <person name="Zimmer A.D."/>
            <person name="Quatrano R.S."/>
            <person name="Mayer K.F.X."/>
            <person name="Goodstein D."/>
            <person name="Casacuberta J.M."/>
            <person name="Vandepoele K."/>
            <person name="Reski R."/>
            <person name="Cuming A.C."/>
            <person name="Tuskan G.A."/>
            <person name="Maumus F."/>
            <person name="Salse J."/>
            <person name="Schmutz J."/>
            <person name="Rensing S.A."/>
        </authorList>
    </citation>
    <scope>NUCLEOTIDE SEQUENCE [LARGE SCALE GENOMIC DNA]</scope>
    <source>
        <strain evidence="8 9">cv. Gransden 2004</strain>
    </source>
</reference>
<dbReference type="Pfam" id="PF02362">
    <property type="entry name" value="B3"/>
    <property type="match status" value="1"/>
</dbReference>
<feature type="compositionally biased region" description="Basic residues" evidence="5">
    <location>
        <begin position="44"/>
        <end position="54"/>
    </location>
</feature>
<dbReference type="RefSeq" id="XP_024400185.1">
    <property type="nucleotide sequence ID" value="XM_024544417.2"/>
</dbReference>
<evidence type="ECO:0000256" key="1">
    <source>
        <dbReference type="ARBA" id="ARBA00023015"/>
    </source>
</evidence>
<dbReference type="InterPro" id="IPR015300">
    <property type="entry name" value="DNA-bd_pseudobarrel_sf"/>
</dbReference>
<evidence type="ECO:0000313" key="7">
    <source>
        <dbReference type="EMBL" id="PNR36308.1"/>
    </source>
</evidence>
<dbReference type="EnsemblPlants" id="Pp3c17_16150V3.1">
    <property type="protein sequence ID" value="PAC:32905485.CDS.1"/>
    <property type="gene ID" value="Pp3c17_16150"/>
</dbReference>
<feature type="domain" description="TF-B3" evidence="6">
    <location>
        <begin position="136"/>
        <end position="227"/>
    </location>
</feature>
<sequence length="391" mass="43875">MAVVVSGQLVPYEETRKRRVEENKRRMEELGLFDFSNSFVKNQPMRRKSVRRKTLSPEEVATEARRSPRFAGKPVVEHEDVEIHKQRRGLSRSGLHARCGTVYRQLAGRRDVPESTRQAALDAAEVVYKALKNPGFVRGMLHSHTASGFWLGLPVSFCREYLPHRDETIVLEDEKLLEWECVYLAKKIGLSGGWRGFSIDHSLVDGDACVFELVEPKRFKIHIFRCDNCEGSEVEDGSVGGNVSDSDALPKNKVSEDGDNNSPVAATSSEPRPRKLDEEYGEETDASTEACKSLKREAGADVAHSLRSSKHRRVKEENNDSTYSIATRSTRSKRKNDDNANGIVVEIVGACADEDYVKDARKPAAQNKTHQTEILSFGRITRNSTARSLKK</sequence>
<evidence type="ECO:0000256" key="5">
    <source>
        <dbReference type="SAM" id="MobiDB-lite"/>
    </source>
</evidence>
<feature type="compositionally biased region" description="Polar residues" evidence="5">
    <location>
        <begin position="320"/>
        <end position="329"/>
    </location>
</feature>
<dbReference type="EnsemblPlants" id="Pp3c17_16150V3.2">
    <property type="protein sequence ID" value="PAC:32905486.CDS.1"/>
    <property type="gene ID" value="Pp3c17_16150"/>
</dbReference>
<dbReference type="PaxDb" id="3218-PP1S434_17V6.1"/>
<dbReference type="EMBL" id="ABEU02000017">
    <property type="protein sequence ID" value="PNR36308.1"/>
    <property type="molecule type" value="Genomic_DNA"/>
</dbReference>
<dbReference type="Gramene" id="Pp3c17_16150V3.1">
    <property type="protein sequence ID" value="PAC:32905485.CDS.1"/>
    <property type="gene ID" value="Pp3c17_16150"/>
</dbReference>
<reference evidence="7 9" key="1">
    <citation type="journal article" date="2008" name="Science">
        <title>The Physcomitrella genome reveals evolutionary insights into the conquest of land by plants.</title>
        <authorList>
            <person name="Rensing S."/>
            <person name="Lang D."/>
            <person name="Zimmer A."/>
            <person name="Terry A."/>
            <person name="Salamov A."/>
            <person name="Shapiro H."/>
            <person name="Nishiyama T."/>
            <person name="Perroud P.-F."/>
            <person name="Lindquist E."/>
            <person name="Kamisugi Y."/>
            <person name="Tanahashi T."/>
            <person name="Sakakibara K."/>
            <person name="Fujita T."/>
            <person name="Oishi K."/>
            <person name="Shin-I T."/>
            <person name="Kuroki Y."/>
            <person name="Toyoda A."/>
            <person name="Suzuki Y."/>
            <person name="Hashimoto A."/>
            <person name="Yamaguchi K."/>
            <person name="Sugano A."/>
            <person name="Kohara Y."/>
            <person name="Fujiyama A."/>
            <person name="Anterola A."/>
            <person name="Aoki S."/>
            <person name="Ashton N."/>
            <person name="Barbazuk W.B."/>
            <person name="Barker E."/>
            <person name="Bennetzen J."/>
            <person name="Bezanilla M."/>
            <person name="Blankenship R."/>
            <person name="Cho S.H."/>
            <person name="Dutcher S."/>
            <person name="Estelle M."/>
            <person name="Fawcett J.A."/>
            <person name="Gundlach H."/>
            <person name="Hanada K."/>
            <person name="Heyl A."/>
            <person name="Hicks K.A."/>
            <person name="Hugh J."/>
            <person name="Lohr M."/>
            <person name="Mayer K."/>
            <person name="Melkozernov A."/>
            <person name="Murata T."/>
            <person name="Nelson D."/>
            <person name="Pils B."/>
            <person name="Prigge M."/>
            <person name="Reiss B."/>
            <person name="Renner T."/>
            <person name="Rombauts S."/>
            <person name="Rushton P."/>
            <person name="Sanderfoot A."/>
            <person name="Schween G."/>
            <person name="Shiu S.-H."/>
            <person name="Stueber K."/>
            <person name="Theodoulou F.L."/>
            <person name="Tu H."/>
            <person name="Van de Peer Y."/>
            <person name="Verrier P.J."/>
            <person name="Waters E."/>
            <person name="Wood A."/>
            <person name="Yang L."/>
            <person name="Cove D."/>
            <person name="Cuming A."/>
            <person name="Hasebe M."/>
            <person name="Lucas S."/>
            <person name="Mishler D.B."/>
            <person name="Reski R."/>
            <person name="Grigoriev I."/>
            <person name="Quatrano R.S."/>
            <person name="Boore J.L."/>
        </authorList>
    </citation>
    <scope>NUCLEOTIDE SEQUENCE [LARGE SCALE GENOMIC DNA]</scope>
    <source>
        <strain evidence="8 9">cv. Gransden 2004</strain>
    </source>
</reference>
<evidence type="ECO:0000313" key="9">
    <source>
        <dbReference type="Proteomes" id="UP000006727"/>
    </source>
</evidence>
<evidence type="ECO:0000259" key="6">
    <source>
        <dbReference type="PROSITE" id="PS50863"/>
    </source>
</evidence>
<dbReference type="GO" id="GO:0003677">
    <property type="term" value="F:DNA binding"/>
    <property type="evidence" value="ECO:0007669"/>
    <property type="project" value="UniProtKB-KW"/>
</dbReference>
<dbReference type="InterPro" id="IPR003340">
    <property type="entry name" value="B3_DNA-bd"/>
</dbReference>